<gene>
    <name evidence="1" type="ORF">ATANTOWER_012127</name>
</gene>
<dbReference type="EMBL" id="JAHUTI010012431">
    <property type="protein sequence ID" value="MED6236642.1"/>
    <property type="molecule type" value="Genomic_DNA"/>
</dbReference>
<reference evidence="1 2" key="1">
    <citation type="submission" date="2021-07" db="EMBL/GenBank/DDBJ databases">
        <authorList>
            <person name="Palmer J.M."/>
        </authorList>
    </citation>
    <scope>NUCLEOTIDE SEQUENCE [LARGE SCALE GENOMIC DNA]</scope>
    <source>
        <strain evidence="1 2">AT_MEX2019</strain>
        <tissue evidence="1">Muscle</tissue>
    </source>
</reference>
<keyword evidence="2" id="KW-1185">Reference proteome</keyword>
<accession>A0ABU7AEP5</accession>
<evidence type="ECO:0000313" key="2">
    <source>
        <dbReference type="Proteomes" id="UP001345963"/>
    </source>
</evidence>
<sequence>MFCSRVASYLSVYLPINSDLLLHGIKASPQHDTATTMFHCGDGVFRMVCSKECMTNGCFVDRFASGHSPELPWLSFLLLINSVSAEHFPCSDDGFNRAL</sequence>
<dbReference type="Proteomes" id="UP001345963">
    <property type="component" value="Unassembled WGS sequence"/>
</dbReference>
<evidence type="ECO:0008006" key="3">
    <source>
        <dbReference type="Google" id="ProtNLM"/>
    </source>
</evidence>
<proteinExistence type="predicted"/>
<organism evidence="1 2">
    <name type="scientific">Ataeniobius toweri</name>
    <dbReference type="NCBI Taxonomy" id="208326"/>
    <lineage>
        <taxon>Eukaryota</taxon>
        <taxon>Metazoa</taxon>
        <taxon>Chordata</taxon>
        <taxon>Craniata</taxon>
        <taxon>Vertebrata</taxon>
        <taxon>Euteleostomi</taxon>
        <taxon>Actinopterygii</taxon>
        <taxon>Neopterygii</taxon>
        <taxon>Teleostei</taxon>
        <taxon>Neoteleostei</taxon>
        <taxon>Acanthomorphata</taxon>
        <taxon>Ovalentaria</taxon>
        <taxon>Atherinomorphae</taxon>
        <taxon>Cyprinodontiformes</taxon>
        <taxon>Goodeidae</taxon>
        <taxon>Ataeniobius</taxon>
    </lineage>
</organism>
<comment type="caution">
    <text evidence="1">The sequence shown here is derived from an EMBL/GenBank/DDBJ whole genome shotgun (WGS) entry which is preliminary data.</text>
</comment>
<name>A0ABU7AEP5_9TELE</name>
<evidence type="ECO:0000313" key="1">
    <source>
        <dbReference type="EMBL" id="MED6236642.1"/>
    </source>
</evidence>
<protein>
    <recommendedName>
        <fullName evidence="3">Secreted protein</fullName>
    </recommendedName>
</protein>